<evidence type="ECO:0000313" key="3">
    <source>
        <dbReference type="Proteomes" id="UP001396334"/>
    </source>
</evidence>
<feature type="domain" description="Anaphase-promoting complex subunit 1 C-terminal" evidence="1">
    <location>
        <begin position="39"/>
        <end position="145"/>
    </location>
</feature>
<dbReference type="EMBL" id="JBBPBN010000113">
    <property type="protein sequence ID" value="KAK8978351.1"/>
    <property type="molecule type" value="Genomic_DNA"/>
</dbReference>
<protein>
    <recommendedName>
        <fullName evidence="1">Anaphase-promoting complex subunit 1 C-terminal domain-containing protein</fullName>
    </recommendedName>
</protein>
<dbReference type="InterPro" id="IPR041221">
    <property type="entry name" value="APC1_C"/>
</dbReference>
<dbReference type="Pfam" id="PF18122">
    <property type="entry name" value="APC1_C"/>
    <property type="match status" value="1"/>
</dbReference>
<evidence type="ECO:0000259" key="1">
    <source>
        <dbReference type="Pfam" id="PF18122"/>
    </source>
</evidence>
<name>A0ABR2NQA4_9ROSI</name>
<reference evidence="2 3" key="1">
    <citation type="journal article" date="2024" name="G3 (Bethesda)">
        <title>Genome assembly of Hibiscus sabdariffa L. provides insights into metabolisms of medicinal natural products.</title>
        <authorList>
            <person name="Kim T."/>
        </authorList>
    </citation>
    <scope>NUCLEOTIDE SEQUENCE [LARGE SCALE GENOMIC DNA]</scope>
    <source>
        <strain evidence="2">TK-2024</strain>
        <tissue evidence="2">Old leaves</tissue>
    </source>
</reference>
<organism evidence="2 3">
    <name type="scientific">Hibiscus sabdariffa</name>
    <name type="common">roselle</name>
    <dbReference type="NCBI Taxonomy" id="183260"/>
    <lineage>
        <taxon>Eukaryota</taxon>
        <taxon>Viridiplantae</taxon>
        <taxon>Streptophyta</taxon>
        <taxon>Embryophyta</taxon>
        <taxon>Tracheophyta</taxon>
        <taxon>Spermatophyta</taxon>
        <taxon>Magnoliopsida</taxon>
        <taxon>eudicotyledons</taxon>
        <taxon>Gunneridae</taxon>
        <taxon>Pentapetalae</taxon>
        <taxon>rosids</taxon>
        <taxon>malvids</taxon>
        <taxon>Malvales</taxon>
        <taxon>Malvaceae</taxon>
        <taxon>Malvoideae</taxon>
        <taxon>Hibiscus</taxon>
    </lineage>
</organism>
<comment type="caution">
    <text evidence="2">The sequence shown here is derived from an EMBL/GenBank/DDBJ whole genome shotgun (WGS) entry which is preliminary data.</text>
</comment>
<gene>
    <name evidence="2" type="ORF">V6N11_028354</name>
</gene>
<dbReference type="Proteomes" id="UP001396334">
    <property type="component" value="Unassembled WGS sequence"/>
</dbReference>
<keyword evidence="3" id="KW-1185">Reference proteome</keyword>
<accession>A0ABR2NQA4</accession>
<evidence type="ECO:0000313" key="2">
    <source>
        <dbReference type="EMBL" id="KAK8978351.1"/>
    </source>
</evidence>
<sequence>MSAKEQGRWQLKLWFWKRVGGDTKDEILNVLRIRFSETVYLSLYTTIGTLAEQVSSSDFLVGDSLSLSSLKLALSYNEAVLTGRLTTSNGSIVQSVFLGSLRKRVEELLNCSEALKTDLRNYLNLGSWPDDGSSGVKSSTVLSWHSHKRNRRDKSVSIVFLNGQMKVCIFPVYRLLPHLPRYYQDFLI</sequence>
<proteinExistence type="predicted"/>